<sequence length="91" mass="10150">MNVDTDLCITLNRVEAEQLRTALHIATRLTAYAPHGLSQPLWSEAFSKLHSAMRNDVEILPGAVDFSDDILKALKTAEHPDDLLLRLLTRA</sequence>
<keyword evidence="2" id="KW-1185">Reference proteome</keyword>
<protein>
    <submittedName>
        <fullName evidence="1">Uncharacterized protein</fullName>
    </submittedName>
</protein>
<name>A0AAE8YKL8_9CAUD</name>
<accession>A0AAE8YKL8</accession>
<evidence type="ECO:0000313" key="1">
    <source>
        <dbReference type="EMBL" id="UGL61198.1"/>
    </source>
</evidence>
<dbReference type="Proteomes" id="UP000828597">
    <property type="component" value="Segment"/>
</dbReference>
<reference evidence="1 2" key="1">
    <citation type="submission" date="2021-09" db="EMBL/GenBank/DDBJ databases">
        <authorList>
            <person name="Bringhurst R.M."/>
        </authorList>
    </citation>
    <scope>NUCLEOTIDE SEQUENCE [LARGE SCALE GENOMIC DNA]</scope>
</reference>
<evidence type="ECO:0000313" key="2">
    <source>
        <dbReference type="Proteomes" id="UP000828597"/>
    </source>
</evidence>
<dbReference type="EMBL" id="OK258138">
    <property type="protein sequence ID" value="UGL61198.1"/>
    <property type="molecule type" value="Genomic_DNA"/>
</dbReference>
<proteinExistence type="predicted"/>
<organism evidence="1 2">
    <name type="scientific">Xanthomonas phage MUD8-T1</name>
    <dbReference type="NCBI Taxonomy" id="2886033"/>
    <lineage>
        <taxon>Viruses</taxon>
        <taxon>Duplodnaviria</taxon>
        <taxon>Heunggongvirae</taxon>
        <taxon>Uroviricota</taxon>
        <taxon>Caudoviricetes</taxon>
        <taxon>Autographivirales</taxon>
        <taxon>Autonotataviridae</taxon>
        <taxon>Gujervirinae</taxon>
        <taxon>Pradovirus</taxon>
        <taxon>Pradovirus MUD8T1</taxon>
    </lineage>
</organism>